<dbReference type="Gene3D" id="3.40.50.1110">
    <property type="entry name" value="SGNH hydrolase"/>
    <property type="match status" value="1"/>
</dbReference>
<comment type="caution">
    <text evidence="2">The sequence shown here is derived from an EMBL/GenBank/DDBJ whole genome shotgun (WGS) entry which is preliminary data.</text>
</comment>
<keyword evidence="3" id="KW-1185">Reference proteome</keyword>
<accession>A0A9W8N1F5</accession>
<feature type="region of interest" description="Disordered" evidence="1">
    <location>
        <begin position="194"/>
        <end position="216"/>
    </location>
</feature>
<protein>
    <submittedName>
        <fullName evidence="2">Uncharacterized protein</fullName>
    </submittedName>
</protein>
<dbReference type="SUPFAM" id="SSF50249">
    <property type="entry name" value="Nucleic acid-binding proteins"/>
    <property type="match status" value="1"/>
</dbReference>
<evidence type="ECO:0000313" key="3">
    <source>
        <dbReference type="Proteomes" id="UP001148786"/>
    </source>
</evidence>
<dbReference type="InterPro" id="IPR012340">
    <property type="entry name" value="NA-bd_OB-fold"/>
</dbReference>
<feature type="region of interest" description="Disordered" evidence="1">
    <location>
        <begin position="1"/>
        <end position="27"/>
    </location>
</feature>
<proteinExistence type="predicted"/>
<dbReference type="InterPro" id="IPR036514">
    <property type="entry name" value="SGNH_hydro_sf"/>
</dbReference>
<name>A0A9W8N1F5_9AGAR</name>
<dbReference type="OrthoDB" id="25571at2759"/>
<gene>
    <name evidence="2" type="ORF">NLJ89_g670</name>
</gene>
<feature type="compositionally biased region" description="Polar residues" evidence="1">
    <location>
        <begin position="7"/>
        <end position="27"/>
    </location>
</feature>
<dbReference type="AlphaFoldDB" id="A0A9W8N1F5"/>
<dbReference type="Proteomes" id="UP001148786">
    <property type="component" value="Unassembled WGS sequence"/>
</dbReference>
<reference evidence="2" key="1">
    <citation type="submission" date="2022-07" db="EMBL/GenBank/DDBJ databases">
        <title>Genome Sequence of Agrocybe chaxingu.</title>
        <authorList>
            <person name="Buettner E."/>
        </authorList>
    </citation>
    <scope>NUCLEOTIDE SEQUENCE</scope>
    <source>
        <strain evidence="2">MP-N11</strain>
    </source>
</reference>
<evidence type="ECO:0000313" key="2">
    <source>
        <dbReference type="EMBL" id="KAJ3517182.1"/>
    </source>
</evidence>
<dbReference type="Gene3D" id="2.40.50.140">
    <property type="entry name" value="Nucleic acid-binding proteins"/>
    <property type="match status" value="1"/>
</dbReference>
<organism evidence="2 3">
    <name type="scientific">Agrocybe chaxingu</name>
    <dbReference type="NCBI Taxonomy" id="84603"/>
    <lineage>
        <taxon>Eukaryota</taxon>
        <taxon>Fungi</taxon>
        <taxon>Dikarya</taxon>
        <taxon>Basidiomycota</taxon>
        <taxon>Agaricomycotina</taxon>
        <taxon>Agaricomycetes</taxon>
        <taxon>Agaricomycetidae</taxon>
        <taxon>Agaricales</taxon>
        <taxon>Agaricineae</taxon>
        <taxon>Strophariaceae</taxon>
        <taxon>Agrocybe</taxon>
    </lineage>
</organism>
<dbReference type="SUPFAM" id="SSF52266">
    <property type="entry name" value="SGNH hydrolase"/>
    <property type="match status" value="1"/>
</dbReference>
<dbReference type="EMBL" id="JANKHO010000028">
    <property type="protein sequence ID" value="KAJ3517182.1"/>
    <property type="molecule type" value="Genomic_DNA"/>
</dbReference>
<evidence type="ECO:0000256" key="1">
    <source>
        <dbReference type="SAM" id="MobiDB-lite"/>
    </source>
</evidence>
<sequence length="531" mass="58626">MKPPPSSFSSQINAPSSSQTAQNTLSNPECGVRKVTIKQLLHAVESRYGLPRFTATGHGIGKVMLVANVYSTDISEETPRRITYGFDDGSGRIDGFKWEGICDPDFDPFDYACVVGELDRFDDGRKAIKVFHIRPVYDPHEVYFHIIHAIVDTLSVERGPPPRLIAPPISAGHSREADQVEKIINAVGNLAISGGRGESSSSRTRNTIKTNPPPTVSRHGLELDIASCILRLTAASDDDESSDDGAEIGAIIEEIKALYPHIEAKEFSGDSYSSVERMLGNDGEPSASQPLGVPFPGFTYNEVGQPNWVGHLITKHCPEPRYIPTAAQQTEAWNRSPLLVYDYAVGGSTVPRVCHQIEKGFLQERAAKPSWTSWAPQETLFVTWVGINDLAFTLQPGILAKLFEYQEMLYTAGARNFLFFDVPTIHLSPAVPVSMEQQTLAKFEGWNAHLQSEVKKFSESHPDASVFIFSSFRAFEVLFENLEIFGFNPQDGKRRAGSIWMDHLHPRSKVHDHIAQSVATFLAEIPSGSTS</sequence>